<evidence type="ECO:0000313" key="3">
    <source>
        <dbReference type="EMBL" id="TYB30254.1"/>
    </source>
</evidence>
<feature type="compositionally biased region" description="Basic and acidic residues" evidence="1">
    <location>
        <begin position="223"/>
        <end position="236"/>
    </location>
</feature>
<accession>A0A5D0M930</accession>
<feature type="compositionally biased region" description="Acidic residues" evidence="1">
    <location>
        <begin position="213"/>
        <end position="222"/>
    </location>
</feature>
<proteinExistence type="predicted"/>
<evidence type="ECO:0000256" key="1">
    <source>
        <dbReference type="SAM" id="MobiDB-lite"/>
    </source>
</evidence>
<comment type="caution">
    <text evidence="3">The sequence shown here is derived from an EMBL/GenBank/DDBJ whole genome shotgun (WGS) entry which is preliminary data.</text>
</comment>
<dbReference type="EMBL" id="VSIX01000164">
    <property type="protein sequence ID" value="TYB30254.1"/>
    <property type="molecule type" value="Genomic_DNA"/>
</dbReference>
<keyword evidence="4" id="KW-1185">Reference proteome</keyword>
<dbReference type="PANTHER" id="PTHR33408">
    <property type="entry name" value="TRANSPOSASE"/>
    <property type="match status" value="1"/>
</dbReference>
<dbReference type="Proteomes" id="UP000324143">
    <property type="component" value="Unassembled WGS sequence"/>
</dbReference>
<gene>
    <name evidence="3" type="ORF">FXF47_10135</name>
</gene>
<dbReference type="AlphaFoldDB" id="A0A5D0M930"/>
<evidence type="ECO:0000313" key="4">
    <source>
        <dbReference type="Proteomes" id="UP000324143"/>
    </source>
</evidence>
<feature type="region of interest" description="Disordered" evidence="1">
    <location>
        <begin position="213"/>
        <end position="236"/>
    </location>
</feature>
<organism evidence="3 4">
    <name type="scientific">Candidatus Mcinerneyibacterium aminivorans</name>
    <dbReference type="NCBI Taxonomy" id="2703815"/>
    <lineage>
        <taxon>Bacteria</taxon>
        <taxon>Candidatus Macinerneyibacteriota</taxon>
        <taxon>Candidatus Mcinerneyibacteria</taxon>
        <taxon>Candidatus Mcinerneyibacteriales</taxon>
        <taxon>Candidatus Mcinerneyibacteriaceae</taxon>
        <taxon>Candidatus Mcinerneyibacterium</taxon>
    </lineage>
</organism>
<feature type="non-terminal residue" evidence="3">
    <location>
        <position position="391"/>
    </location>
</feature>
<name>A0A5D0M930_9BACT</name>
<evidence type="ECO:0000259" key="2">
    <source>
        <dbReference type="Pfam" id="PF05598"/>
    </source>
</evidence>
<dbReference type="PANTHER" id="PTHR33408:SF2">
    <property type="entry name" value="TRANSPOSASE DDE DOMAIN-CONTAINING PROTEIN"/>
    <property type="match status" value="1"/>
</dbReference>
<reference evidence="3" key="1">
    <citation type="submission" date="2019-08" db="EMBL/GenBank/DDBJ databases">
        <title>Genomic characterization of a novel candidate phylum (ARYD3) from a high temperature, high salinity tertiary oil reservoir in north central Oklahoma, USA.</title>
        <authorList>
            <person name="Youssef N.H."/>
            <person name="Yadav A."/>
            <person name="Elshahed M.S."/>
        </authorList>
    </citation>
    <scope>NUCLEOTIDE SEQUENCE [LARGE SCALE GENOMIC DNA]</scope>
    <source>
        <strain evidence="3">ARYD3</strain>
    </source>
</reference>
<sequence length="391" mass="46009">MAKFKPYNQKNKRMLVIEPDKLLEKDHPARVVDEIIENHIDMSEIYSNYSDLGRPAFHPKLMLKVLLYSYTEGVLSCRKMYKNVKHRADYKYLTGGEVPDFRTLNEFRKLNLEELPKIFTQVVCLCYELDMIDLENLAIDGEKIQANASYKKSYSKERMEKRYKKVKEGIEKLLSKDLEELDAKFKEKEKKRISKLEKEKKKLENLKKKFEEIEEEDDDNDDDSKGNNKINKDKKINMTDEDAKIMMHKDRTQKPSYNHLSAVDGKYGVTCAVKTKTTSDSSYDLLELTEKAIKNLGKKAKNVLADSAFIRDELYPELKNREEEFYIPDTFKTRSEKNKYDKSNFDLIDERNLECPEGRILKRQGHGTTRGIRYTIYKGQNCKDCKEKKKC</sequence>
<protein>
    <submittedName>
        <fullName evidence="3">Transposase</fullName>
    </submittedName>
</protein>
<feature type="domain" description="Transposase InsH N-terminal" evidence="2">
    <location>
        <begin position="20"/>
        <end position="109"/>
    </location>
</feature>
<dbReference type="Pfam" id="PF05598">
    <property type="entry name" value="DUF772"/>
    <property type="match status" value="1"/>
</dbReference>
<dbReference type="InterPro" id="IPR008490">
    <property type="entry name" value="Transposase_InsH_N"/>
</dbReference>